<dbReference type="HOGENOM" id="CLU_140230_2_2_6"/>
<dbReference type="EMBL" id="CP000513">
    <property type="protein sequence ID" value="ABQ14348.1"/>
    <property type="molecule type" value="Genomic_DNA"/>
</dbReference>
<dbReference type="PANTHER" id="PTHR36924">
    <property type="entry name" value="ANTITOXIN HIGA-1"/>
    <property type="match status" value="1"/>
</dbReference>
<dbReference type="SMR" id="A5EWA8"/>
<protein>
    <submittedName>
        <fullName evidence="3">Virulence-associated protein VapA2</fullName>
    </submittedName>
</protein>
<gene>
    <name evidence="3" type="primary">vapA2</name>
    <name evidence="3" type="ordered locus">DNO_0271</name>
</gene>
<dbReference type="Gene3D" id="1.10.260.40">
    <property type="entry name" value="lambda repressor-like DNA-binding domains"/>
    <property type="match status" value="1"/>
</dbReference>
<dbReference type="PROSITE" id="PS50943">
    <property type="entry name" value="HTH_CROC1"/>
    <property type="match status" value="1"/>
</dbReference>
<keyword evidence="4" id="KW-1185">Reference proteome</keyword>
<proteinExistence type="predicted"/>
<evidence type="ECO:0000313" key="3">
    <source>
        <dbReference type="EMBL" id="ABQ14348.1"/>
    </source>
</evidence>
<evidence type="ECO:0000313" key="4">
    <source>
        <dbReference type="Proteomes" id="UP000000248"/>
    </source>
</evidence>
<evidence type="ECO:0000256" key="1">
    <source>
        <dbReference type="ARBA" id="ARBA00023125"/>
    </source>
</evidence>
<dbReference type="OrthoDB" id="9793869at2"/>
<dbReference type="InterPro" id="IPR010982">
    <property type="entry name" value="Lambda_DNA-bd_dom_sf"/>
</dbReference>
<dbReference type="SUPFAM" id="SSF47413">
    <property type="entry name" value="lambda repressor-like DNA-binding domains"/>
    <property type="match status" value="1"/>
</dbReference>
<dbReference type="CDD" id="cd00093">
    <property type="entry name" value="HTH_XRE"/>
    <property type="match status" value="1"/>
</dbReference>
<dbReference type="AlphaFoldDB" id="A5EWA8"/>
<dbReference type="GO" id="GO:0003677">
    <property type="term" value="F:DNA binding"/>
    <property type="evidence" value="ECO:0007669"/>
    <property type="project" value="UniProtKB-KW"/>
</dbReference>
<reference evidence="3 4" key="1">
    <citation type="journal article" date="2007" name="Nat. Biotechnol.">
        <title>Genome sequence and identification of candidate vaccine antigens from the animal pathogen Dichelobacter nodosus.</title>
        <authorList>
            <person name="Myers G.S."/>
            <person name="Parker D."/>
            <person name="Al-Hasani K."/>
            <person name="Kennan R.M."/>
            <person name="Seemann T."/>
            <person name="Ren Q."/>
            <person name="Badger J.H."/>
            <person name="Selengut J.D."/>
            <person name="Deboy R.T."/>
            <person name="Tettelin H."/>
            <person name="Boyce J.D."/>
            <person name="McCarl V.P."/>
            <person name="Han X."/>
            <person name="Nelson W.C."/>
            <person name="Madupu R."/>
            <person name="Mohamoud Y."/>
            <person name="Holley T."/>
            <person name="Fedorova N."/>
            <person name="Khouri H."/>
            <person name="Bottomley S.P."/>
            <person name="Whittington R.J."/>
            <person name="Adler B."/>
            <person name="Songer J.G."/>
            <person name="Rood J.I."/>
            <person name="Paulsen I.T."/>
        </authorList>
    </citation>
    <scope>NUCLEOTIDE SEQUENCE [LARGE SCALE GENOMIC DNA]</scope>
    <source>
        <strain evidence="3 4">VCS1703A</strain>
    </source>
</reference>
<organism evidence="3 4">
    <name type="scientific">Dichelobacter nodosus (strain VCS1703A)</name>
    <dbReference type="NCBI Taxonomy" id="246195"/>
    <lineage>
        <taxon>Bacteria</taxon>
        <taxon>Pseudomonadati</taxon>
        <taxon>Pseudomonadota</taxon>
        <taxon>Gammaproteobacteria</taxon>
        <taxon>Cardiobacteriales</taxon>
        <taxon>Cardiobacteriaceae</taxon>
        <taxon>Dichelobacter</taxon>
    </lineage>
</organism>
<dbReference type="RefSeq" id="WP_012030616.1">
    <property type="nucleotide sequence ID" value="NC_009446.1"/>
</dbReference>
<dbReference type="InterPro" id="IPR001387">
    <property type="entry name" value="Cro/C1-type_HTH"/>
</dbReference>
<dbReference type="InterPro" id="IPR013430">
    <property type="entry name" value="Toxin_antidote_HigA"/>
</dbReference>
<dbReference type="SMART" id="SM00530">
    <property type="entry name" value="HTH_XRE"/>
    <property type="match status" value="1"/>
</dbReference>
<dbReference type="PANTHER" id="PTHR36924:SF1">
    <property type="entry name" value="ANTITOXIN HIGA-1"/>
    <property type="match status" value="1"/>
</dbReference>
<keyword evidence="1" id="KW-0238">DNA-binding</keyword>
<dbReference type="eggNOG" id="COG3093">
    <property type="taxonomic scope" value="Bacteria"/>
</dbReference>
<accession>A5EWA8</accession>
<dbReference type="Proteomes" id="UP000000248">
    <property type="component" value="Chromosome"/>
</dbReference>
<evidence type="ECO:0000259" key="2">
    <source>
        <dbReference type="PROSITE" id="PS50943"/>
    </source>
</evidence>
<dbReference type="STRING" id="246195.DNO_0271"/>
<dbReference type="KEGG" id="dno:DNO_0271"/>
<feature type="domain" description="HTH cro/C1-type" evidence="2">
    <location>
        <begin position="16"/>
        <end position="70"/>
    </location>
</feature>
<dbReference type="NCBIfam" id="TIGR02607">
    <property type="entry name" value="antidote_HigA"/>
    <property type="match status" value="1"/>
</dbReference>
<name>A5EWA8_DICNV</name>
<dbReference type="Pfam" id="PF01381">
    <property type="entry name" value="HTH_3"/>
    <property type="match status" value="1"/>
</dbReference>
<sequence>MAPQRMKNPPHPGLLIKSDLDGLGINITEAAKALDVTRAALSEIINGKRGISAKMAWKLSKAFTNSDPEFWLALQAKYDLSQVGEQCADKVRVLWQPSSLDNEGIEVNSSENKVK</sequence>